<feature type="domain" description="Sodium/calcium exchanger membrane region" evidence="6">
    <location>
        <begin position="175"/>
        <end position="324"/>
    </location>
</feature>
<dbReference type="KEGG" id="saes:HBH39_14950"/>
<evidence type="ECO:0000256" key="1">
    <source>
        <dbReference type="ARBA" id="ARBA00004141"/>
    </source>
</evidence>
<dbReference type="PANTHER" id="PTHR10846:SF8">
    <property type="entry name" value="INNER MEMBRANE PROTEIN YRBG"/>
    <property type="match status" value="1"/>
</dbReference>
<dbReference type="InterPro" id="IPR044880">
    <property type="entry name" value="NCX_ion-bd_dom_sf"/>
</dbReference>
<proteinExistence type="predicted"/>
<feature type="transmembrane region" description="Helical" evidence="5">
    <location>
        <begin position="108"/>
        <end position="127"/>
    </location>
</feature>
<dbReference type="Gene3D" id="1.20.1420.30">
    <property type="entry name" value="NCX, central ion-binding region"/>
    <property type="match status" value="1"/>
</dbReference>
<feature type="transmembrane region" description="Helical" evidence="5">
    <location>
        <begin position="133"/>
        <end position="150"/>
    </location>
</feature>
<organism evidence="7 8">
    <name type="scientific">Shewanella aestuarii</name>
    <dbReference type="NCBI Taxonomy" id="1028752"/>
    <lineage>
        <taxon>Bacteria</taxon>
        <taxon>Pseudomonadati</taxon>
        <taxon>Pseudomonadota</taxon>
        <taxon>Gammaproteobacteria</taxon>
        <taxon>Alteromonadales</taxon>
        <taxon>Shewanellaceae</taxon>
        <taxon>Shewanella</taxon>
    </lineage>
</organism>
<protein>
    <submittedName>
        <fullName evidence="7">Calcium/sodium antiporter</fullName>
    </submittedName>
</protein>
<comment type="subcellular location">
    <subcellularLocation>
        <location evidence="1">Membrane</location>
        <topology evidence="1">Multi-pass membrane protein</topology>
    </subcellularLocation>
</comment>
<evidence type="ECO:0000313" key="8">
    <source>
        <dbReference type="Proteomes" id="UP000502608"/>
    </source>
</evidence>
<accession>A0A6G9QP80</accession>
<feature type="transmembrane region" description="Helical" evidence="5">
    <location>
        <begin position="311"/>
        <end position="329"/>
    </location>
</feature>
<feature type="domain" description="Sodium/calcium exchanger membrane region" evidence="6">
    <location>
        <begin position="8"/>
        <end position="148"/>
    </location>
</feature>
<dbReference type="Proteomes" id="UP000502608">
    <property type="component" value="Chromosome"/>
</dbReference>
<keyword evidence="8" id="KW-1185">Reference proteome</keyword>
<dbReference type="Pfam" id="PF01699">
    <property type="entry name" value="Na_Ca_ex"/>
    <property type="match status" value="2"/>
</dbReference>
<dbReference type="AlphaFoldDB" id="A0A6G9QP80"/>
<dbReference type="PANTHER" id="PTHR10846">
    <property type="entry name" value="SODIUM/POTASSIUM/CALCIUM EXCHANGER"/>
    <property type="match status" value="1"/>
</dbReference>
<feature type="transmembrane region" description="Helical" evidence="5">
    <location>
        <begin position="205"/>
        <end position="227"/>
    </location>
</feature>
<dbReference type="GO" id="GO:0008273">
    <property type="term" value="F:calcium, potassium:sodium antiporter activity"/>
    <property type="evidence" value="ECO:0007669"/>
    <property type="project" value="TreeGrafter"/>
</dbReference>
<dbReference type="InterPro" id="IPR004481">
    <property type="entry name" value="K/Na/Ca-exchanger"/>
</dbReference>
<sequence>MLSIVCPILALAVGLIALSISADRLIASSATLAKHCNVSMSFIGMTVVAFGTSAPELLVSSIAAINGAGELAIGNGIGSNIVNVGLVLGICAFLVPLTVKAHFIRRDLPILVISILFCGLLMADGHLDFKDGLLLLLGLAAYCGYLAFLVTKGEADAEEVEFLDISKIRSAVETVLMLAVLLGASQLMVWGAVELAKAAGVSELVIGLTVIAFGTSLPELAAAVAGVRRGMHDMVFATVIGSNIFNILGVIAFPALLGDNKPLPSLLLERDYPMMLLLTAIVVVAFMFTYYKQRKVAAADKSYTFGRTAGALCLVSFTGYMLYLAAATISA</sequence>
<feature type="transmembrane region" description="Helical" evidence="5">
    <location>
        <begin position="81"/>
        <end position="99"/>
    </location>
</feature>
<evidence type="ECO:0000259" key="6">
    <source>
        <dbReference type="Pfam" id="PF01699"/>
    </source>
</evidence>
<evidence type="ECO:0000256" key="5">
    <source>
        <dbReference type="SAM" id="Phobius"/>
    </source>
</evidence>
<evidence type="ECO:0000256" key="2">
    <source>
        <dbReference type="ARBA" id="ARBA00022692"/>
    </source>
</evidence>
<evidence type="ECO:0000256" key="3">
    <source>
        <dbReference type="ARBA" id="ARBA00022989"/>
    </source>
</evidence>
<dbReference type="GO" id="GO:0005886">
    <property type="term" value="C:plasma membrane"/>
    <property type="evidence" value="ECO:0007669"/>
    <property type="project" value="TreeGrafter"/>
</dbReference>
<name>A0A6G9QP80_9GAMM</name>
<evidence type="ECO:0000313" key="7">
    <source>
        <dbReference type="EMBL" id="QIR15621.1"/>
    </source>
</evidence>
<keyword evidence="4 5" id="KW-0472">Membrane</keyword>
<dbReference type="InterPro" id="IPR004837">
    <property type="entry name" value="NaCa_Exmemb"/>
</dbReference>
<reference evidence="7 8" key="1">
    <citation type="submission" date="2020-03" db="EMBL/GenBank/DDBJ databases">
        <title>Complete genome sequence of Shewanella sp.</title>
        <authorList>
            <person name="Kim Y.-S."/>
            <person name="Kim S.-J."/>
            <person name="Jung H.-K."/>
            <person name="Kim K.-H."/>
        </authorList>
    </citation>
    <scope>NUCLEOTIDE SEQUENCE [LARGE SCALE GENOMIC DNA]</scope>
    <source>
        <strain evidence="7 8">PN3F2</strain>
    </source>
</reference>
<feature type="transmembrane region" description="Helical" evidence="5">
    <location>
        <begin position="234"/>
        <end position="257"/>
    </location>
</feature>
<dbReference type="NCBIfam" id="TIGR00367">
    <property type="entry name" value="calcium/sodium antiporter"/>
    <property type="match status" value="1"/>
</dbReference>
<feature type="transmembrane region" description="Helical" evidence="5">
    <location>
        <begin position="272"/>
        <end position="291"/>
    </location>
</feature>
<dbReference type="EMBL" id="CP050313">
    <property type="protein sequence ID" value="QIR15621.1"/>
    <property type="molecule type" value="Genomic_DNA"/>
</dbReference>
<evidence type="ECO:0000256" key="4">
    <source>
        <dbReference type="ARBA" id="ARBA00023136"/>
    </source>
</evidence>
<dbReference type="GO" id="GO:0006874">
    <property type="term" value="P:intracellular calcium ion homeostasis"/>
    <property type="evidence" value="ECO:0007669"/>
    <property type="project" value="TreeGrafter"/>
</dbReference>
<keyword evidence="2 5" id="KW-0812">Transmembrane</keyword>
<dbReference type="RefSeq" id="WP_167679477.1">
    <property type="nucleotide sequence ID" value="NZ_CP050313.1"/>
</dbReference>
<gene>
    <name evidence="7" type="ORF">HBH39_14950</name>
</gene>
<keyword evidence="3 5" id="KW-1133">Transmembrane helix</keyword>
<feature type="transmembrane region" description="Helical" evidence="5">
    <location>
        <begin position="171"/>
        <end position="193"/>
    </location>
</feature>
<dbReference type="GO" id="GO:0005262">
    <property type="term" value="F:calcium channel activity"/>
    <property type="evidence" value="ECO:0007669"/>
    <property type="project" value="TreeGrafter"/>
</dbReference>